<dbReference type="Pfam" id="PF00719">
    <property type="entry name" value="Pyrophosphatase"/>
    <property type="match status" value="1"/>
</dbReference>
<evidence type="ECO:0000256" key="8">
    <source>
        <dbReference type="ARBA" id="ARBA00047820"/>
    </source>
</evidence>
<evidence type="ECO:0000313" key="9">
    <source>
        <dbReference type="EMBL" id="CAB5064955.1"/>
    </source>
</evidence>
<comment type="cofactor">
    <cofactor evidence="1">
        <name>Mg(2+)</name>
        <dbReference type="ChEBI" id="CHEBI:18420"/>
    </cofactor>
</comment>
<sequence length="185" mass="20994">MYFYLYSQTTEVAGVVQVTPRHKVTRMEIEMIVEIPQGSRNKYEMDHETGAIWLDRTLFTATQYPLDYGFFPHTLGEDGDPLDALILLPQPTFPGCHMWARPIGVFWMTDEKGPDAKVLCVPSRDARYAHYRDLSDAPDFLLAEIANFFEVYKLIEPNKESTVGGWNGAAEAEKEIAAAIARYVP</sequence>
<keyword evidence="6" id="KW-0460">Magnesium</keyword>
<dbReference type="PANTHER" id="PTHR10286">
    <property type="entry name" value="INORGANIC PYROPHOSPHATASE"/>
    <property type="match status" value="1"/>
</dbReference>
<dbReference type="Gene3D" id="3.90.80.10">
    <property type="entry name" value="Inorganic pyrophosphatase"/>
    <property type="match status" value="1"/>
</dbReference>
<dbReference type="EC" id="3.6.1.1" evidence="2"/>
<keyword evidence="4" id="KW-0479">Metal-binding</keyword>
<evidence type="ECO:0000256" key="5">
    <source>
        <dbReference type="ARBA" id="ARBA00022801"/>
    </source>
</evidence>
<dbReference type="InterPro" id="IPR008162">
    <property type="entry name" value="Pyrophosphatase"/>
</dbReference>
<dbReference type="GO" id="GO:0000287">
    <property type="term" value="F:magnesium ion binding"/>
    <property type="evidence" value="ECO:0007669"/>
    <property type="project" value="InterPro"/>
</dbReference>
<evidence type="ECO:0000256" key="6">
    <source>
        <dbReference type="ARBA" id="ARBA00022842"/>
    </source>
</evidence>
<evidence type="ECO:0000256" key="3">
    <source>
        <dbReference type="ARBA" id="ARBA00022490"/>
    </source>
</evidence>
<dbReference type="InterPro" id="IPR036649">
    <property type="entry name" value="Pyrophosphatase_sf"/>
</dbReference>
<comment type="catalytic activity">
    <reaction evidence="8">
        <text>diphosphate + H2O = 2 phosphate + H(+)</text>
        <dbReference type="Rhea" id="RHEA:24576"/>
        <dbReference type="ChEBI" id="CHEBI:15377"/>
        <dbReference type="ChEBI" id="CHEBI:15378"/>
        <dbReference type="ChEBI" id="CHEBI:33019"/>
        <dbReference type="ChEBI" id="CHEBI:43474"/>
        <dbReference type="EC" id="3.6.1.1"/>
    </reaction>
</comment>
<dbReference type="GO" id="GO:0004427">
    <property type="term" value="F:inorganic diphosphate phosphatase activity"/>
    <property type="evidence" value="ECO:0007669"/>
    <property type="project" value="UniProtKB-EC"/>
</dbReference>
<name>A0A6J7UGB6_9ZZZZ</name>
<accession>A0A6J7UGB6</accession>
<dbReference type="AlphaFoldDB" id="A0A6J7UGB6"/>
<evidence type="ECO:0000256" key="1">
    <source>
        <dbReference type="ARBA" id="ARBA00001946"/>
    </source>
</evidence>
<dbReference type="FunFam" id="3.90.80.10:FF:000003">
    <property type="entry name" value="Inorganic pyrophosphatase"/>
    <property type="match status" value="1"/>
</dbReference>
<reference evidence="9" key="1">
    <citation type="submission" date="2020-05" db="EMBL/GenBank/DDBJ databases">
        <authorList>
            <person name="Chiriac C."/>
            <person name="Salcher M."/>
            <person name="Ghai R."/>
            <person name="Kavagutti S V."/>
        </authorList>
    </citation>
    <scope>NUCLEOTIDE SEQUENCE</scope>
</reference>
<proteinExistence type="inferred from homology"/>
<evidence type="ECO:0000256" key="4">
    <source>
        <dbReference type="ARBA" id="ARBA00022723"/>
    </source>
</evidence>
<evidence type="ECO:0000256" key="2">
    <source>
        <dbReference type="ARBA" id="ARBA00012146"/>
    </source>
</evidence>
<dbReference type="EMBL" id="CAFBQU010000017">
    <property type="protein sequence ID" value="CAB5064955.1"/>
    <property type="molecule type" value="Genomic_DNA"/>
</dbReference>
<dbReference type="HAMAP" id="MF_00209">
    <property type="entry name" value="Inorganic_PPase"/>
    <property type="match status" value="1"/>
</dbReference>
<protein>
    <recommendedName>
        <fullName evidence="7">Inorganic pyrophosphatase</fullName>
        <ecNumber evidence="2">3.6.1.1</ecNumber>
    </recommendedName>
</protein>
<gene>
    <name evidence="9" type="ORF">UFOPK4347_00838</name>
</gene>
<dbReference type="GO" id="GO:0005737">
    <property type="term" value="C:cytoplasm"/>
    <property type="evidence" value="ECO:0007669"/>
    <property type="project" value="InterPro"/>
</dbReference>
<dbReference type="CDD" id="cd00412">
    <property type="entry name" value="pyrophosphatase"/>
    <property type="match status" value="1"/>
</dbReference>
<keyword evidence="5" id="KW-0378">Hydrolase</keyword>
<dbReference type="PROSITE" id="PS00387">
    <property type="entry name" value="PPASE"/>
    <property type="match status" value="1"/>
</dbReference>
<organism evidence="9">
    <name type="scientific">freshwater metagenome</name>
    <dbReference type="NCBI Taxonomy" id="449393"/>
    <lineage>
        <taxon>unclassified sequences</taxon>
        <taxon>metagenomes</taxon>
        <taxon>ecological metagenomes</taxon>
    </lineage>
</organism>
<dbReference type="SUPFAM" id="SSF50324">
    <property type="entry name" value="Inorganic pyrophosphatase"/>
    <property type="match status" value="1"/>
</dbReference>
<dbReference type="GO" id="GO:0006796">
    <property type="term" value="P:phosphate-containing compound metabolic process"/>
    <property type="evidence" value="ECO:0007669"/>
    <property type="project" value="InterPro"/>
</dbReference>
<evidence type="ECO:0000256" key="7">
    <source>
        <dbReference type="ARBA" id="ARBA00040300"/>
    </source>
</evidence>
<keyword evidence="3" id="KW-0963">Cytoplasm</keyword>